<dbReference type="Gene3D" id="3.30.70.330">
    <property type="match status" value="1"/>
</dbReference>
<organism evidence="5 6">
    <name type="scientific">Acropora cervicornis</name>
    <name type="common">Staghorn coral</name>
    <dbReference type="NCBI Taxonomy" id="6130"/>
    <lineage>
        <taxon>Eukaryota</taxon>
        <taxon>Metazoa</taxon>
        <taxon>Cnidaria</taxon>
        <taxon>Anthozoa</taxon>
        <taxon>Hexacorallia</taxon>
        <taxon>Scleractinia</taxon>
        <taxon>Astrocoeniina</taxon>
        <taxon>Acroporidae</taxon>
        <taxon>Acropora</taxon>
    </lineage>
</organism>
<reference evidence="5" key="2">
    <citation type="journal article" date="2023" name="Science">
        <title>Genomic signatures of disease resistance in endangered staghorn corals.</title>
        <authorList>
            <person name="Vollmer S.V."/>
            <person name="Selwyn J.D."/>
            <person name="Despard B.A."/>
            <person name="Roesel C.L."/>
        </authorList>
    </citation>
    <scope>NUCLEOTIDE SEQUENCE</scope>
    <source>
        <strain evidence="5">K2</strain>
    </source>
</reference>
<dbReference type="AlphaFoldDB" id="A0AAD9Q2A0"/>
<proteinExistence type="predicted"/>
<feature type="region of interest" description="Disordered" evidence="3">
    <location>
        <begin position="160"/>
        <end position="196"/>
    </location>
</feature>
<feature type="domain" description="RRM" evidence="4">
    <location>
        <begin position="250"/>
        <end position="321"/>
    </location>
</feature>
<dbReference type="InterPro" id="IPR035979">
    <property type="entry name" value="RBD_domain_sf"/>
</dbReference>
<dbReference type="GO" id="GO:0016973">
    <property type="term" value="P:poly(A)+ mRNA export from nucleus"/>
    <property type="evidence" value="ECO:0007669"/>
    <property type="project" value="TreeGrafter"/>
</dbReference>
<dbReference type="CDD" id="cd12681">
    <property type="entry name" value="RRM_SKAR"/>
    <property type="match status" value="1"/>
</dbReference>
<comment type="caution">
    <text evidence="5">The sequence shown here is derived from an EMBL/GenBank/DDBJ whole genome shotgun (WGS) entry which is preliminary data.</text>
</comment>
<dbReference type="InterPro" id="IPR034784">
    <property type="entry name" value="PDIP3_RRM"/>
</dbReference>
<dbReference type="Pfam" id="PF00076">
    <property type="entry name" value="RRM_1"/>
    <property type="match status" value="1"/>
</dbReference>
<keyword evidence="6" id="KW-1185">Reference proteome</keyword>
<name>A0AAD9Q2A0_ACRCE</name>
<dbReference type="PANTHER" id="PTHR19965:SF96">
    <property type="entry name" value="POLYMERASE DELTA-INTERACTING PROTEIN 3"/>
    <property type="match status" value="1"/>
</dbReference>
<evidence type="ECO:0000259" key="4">
    <source>
        <dbReference type="PROSITE" id="PS50102"/>
    </source>
</evidence>
<protein>
    <submittedName>
        <fullName evidence="5">Polymerase delta-interacting protein 3</fullName>
    </submittedName>
</protein>
<dbReference type="InterPro" id="IPR000504">
    <property type="entry name" value="RRM_dom"/>
</dbReference>
<evidence type="ECO:0000313" key="6">
    <source>
        <dbReference type="Proteomes" id="UP001249851"/>
    </source>
</evidence>
<feature type="compositionally biased region" description="Basic residues" evidence="3">
    <location>
        <begin position="165"/>
        <end position="174"/>
    </location>
</feature>
<sequence>MFRKRIHDSKALQSGKRIGKGIEGFRNTKKVQDLRSSLARKKATKAQTNRDQITGKANVFDVRQKIAVKKRTIEPNVRSISLLDEHRKEQRQMKQLENRSLTLSTGGNIQVTTRREVPSDRRATMMGDSIQITAKVERRKEDMDRQANVIAGHLTITAKNEDAKRKQREHQARRKEKEARKKEQVRELAKRRAERERALYTQNSEESKILGSNLTQGYGNESRGEGRLDNRIQGNSVQAVTNKEERSSSARITVSNLHPAVTQQDVQELFGVIGSLKSCKMLGGGCAAVVYAHEQHALTAVGRYHNRKLDGQPMQCKLNTQPTASLYSQPPQPARLAPLAPLAPLRPAVHSTQRPLLANVTANGNRAPTTHSTVAPGPVIFKVRI</sequence>
<dbReference type="GO" id="GO:0016607">
    <property type="term" value="C:nuclear speck"/>
    <property type="evidence" value="ECO:0007669"/>
    <property type="project" value="TreeGrafter"/>
</dbReference>
<evidence type="ECO:0000256" key="1">
    <source>
        <dbReference type="ARBA" id="ARBA00022884"/>
    </source>
</evidence>
<accession>A0AAD9Q2A0</accession>
<keyword evidence="1 2" id="KW-0694">RNA-binding</keyword>
<gene>
    <name evidence="5" type="ORF">P5673_025372</name>
</gene>
<dbReference type="SUPFAM" id="SSF54928">
    <property type="entry name" value="RNA-binding domain, RBD"/>
    <property type="match status" value="1"/>
</dbReference>
<evidence type="ECO:0000313" key="5">
    <source>
        <dbReference type="EMBL" id="KAK2553394.1"/>
    </source>
</evidence>
<feature type="compositionally biased region" description="Basic and acidic residues" evidence="3">
    <location>
        <begin position="175"/>
        <end position="196"/>
    </location>
</feature>
<evidence type="ECO:0000256" key="2">
    <source>
        <dbReference type="PROSITE-ProRule" id="PRU00176"/>
    </source>
</evidence>
<dbReference type="PANTHER" id="PTHR19965">
    <property type="entry name" value="RNA AND EXPORT FACTOR BINDING PROTEIN"/>
    <property type="match status" value="1"/>
</dbReference>
<feature type="region of interest" description="Disordered" evidence="3">
    <location>
        <begin position="212"/>
        <end position="235"/>
    </location>
</feature>
<reference evidence="5" key="1">
    <citation type="journal article" date="2023" name="G3 (Bethesda)">
        <title>Whole genome assembly and annotation of the endangered Caribbean coral Acropora cervicornis.</title>
        <authorList>
            <person name="Selwyn J.D."/>
            <person name="Vollmer S.V."/>
        </authorList>
    </citation>
    <scope>NUCLEOTIDE SEQUENCE</scope>
    <source>
        <strain evidence="5">K2</strain>
    </source>
</reference>
<dbReference type="Proteomes" id="UP001249851">
    <property type="component" value="Unassembled WGS sequence"/>
</dbReference>
<evidence type="ECO:0000256" key="3">
    <source>
        <dbReference type="SAM" id="MobiDB-lite"/>
    </source>
</evidence>
<dbReference type="GO" id="GO:0003729">
    <property type="term" value="F:mRNA binding"/>
    <property type="evidence" value="ECO:0007669"/>
    <property type="project" value="TreeGrafter"/>
</dbReference>
<dbReference type="EMBL" id="JARQWQ010000078">
    <property type="protein sequence ID" value="KAK2553394.1"/>
    <property type="molecule type" value="Genomic_DNA"/>
</dbReference>
<dbReference type="SMART" id="SM00360">
    <property type="entry name" value="RRM"/>
    <property type="match status" value="1"/>
</dbReference>
<dbReference type="InterPro" id="IPR051229">
    <property type="entry name" value="ALYREF_mRNA_export"/>
</dbReference>
<dbReference type="InterPro" id="IPR012677">
    <property type="entry name" value="Nucleotide-bd_a/b_plait_sf"/>
</dbReference>
<dbReference type="PROSITE" id="PS50102">
    <property type="entry name" value="RRM"/>
    <property type="match status" value="1"/>
</dbReference>